<sequence>MAMAAGGEEAAMPPIPDFNMDFPPLPAPSDIPPPPPCLNSISMCASVYQDNSTLAPCCAAVKDLYKSDPKCICDAVAQTQKILKEFNDKLNTTLDGLEMFRQCEMPTTSCDPGKPGSQNTGNAAPFGTSLGSFQIMLLLPLFFMLLL</sequence>
<keyword evidence="2" id="KW-1185">Reference proteome</keyword>
<protein>
    <submittedName>
        <fullName evidence="1">Uncharacterized protein</fullName>
    </submittedName>
</protein>
<organism evidence="1 2">
    <name type="scientific">Avena sativa</name>
    <name type="common">Oat</name>
    <dbReference type="NCBI Taxonomy" id="4498"/>
    <lineage>
        <taxon>Eukaryota</taxon>
        <taxon>Viridiplantae</taxon>
        <taxon>Streptophyta</taxon>
        <taxon>Embryophyta</taxon>
        <taxon>Tracheophyta</taxon>
        <taxon>Spermatophyta</taxon>
        <taxon>Magnoliopsida</taxon>
        <taxon>Liliopsida</taxon>
        <taxon>Poales</taxon>
        <taxon>Poaceae</taxon>
        <taxon>BOP clade</taxon>
        <taxon>Pooideae</taxon>
        <taxon>Poodae</taxon>
        <taxon>Poeae</taxon>
        <taxon>Poeae Chloroplast Group 1 (Aveneae type)</taxon>
        <taxon>Aveninae</taxon>
        <taxon>Avena</taxon>
    </lineage>
</organism>
<name>A0ACD5UH32_AVESA</name>
<evidence type="ECO:0000313" key="2">
    <source>
        <dbReference type="Proteomes" id="UP001732700"/>
    </source>
</evidence>
<accession>A0ACD5UH32</accession>
<reference evidence="1" key="2">
    <citation type="submission" date="2025-09" db="UniProtKB">
        <authorList>
            <consortium name="EnsemblPlants"/>
        </authorList>
    </citation>
    <scope>IDENTIFICATION</scope>
</reference>
<proteinExistence type="predicted"/>
<evidence type="ECO:0000313" key="1">
    <source>
        <dbReference type="EnsemblPlants" id="AVESA.00010b.r2.2AG0250440.1.CDS"/>
    </source>
</evidence>
<dbReference type="EnsemblPlants" id="AVESA.00010b.r2.2AG0250440.1">
    <property type="protein sequence ID" value="AVESA.00010b.r2.2AG0250440.1.CDS"/>
    <property type="gene ID" value="AVESA.00010b.r2.2AG0250440"/>
</dbReference>
<dbReference type="Proteomes" id="UP001732700">
    <property type="component" value="Chromosome 2A"/>
</dbReference>
<reference evidence="1" key="1">
    <citation type="submission" date="2021-05" db="EMBL/GenBank/DDBJ databases">
        <authorList>
            <person name="Scholz U."/>
            <person name="Mascher M."/>
            <person name="Fiebig A."/>
        </authorList>
    </citation>
    <scope>NUCLEOTIDE SEQUENCE [LARGE SCALE GENOMIC DNA]</scope>
</reference>